<accession>A0ABT1I7T6</accession>
<protein>
    <submittedName>
        <fullName evidence="1">Polyketide cyclase / dehydrase and lipid transport</fullName>
    </submittedName>
</protein>
<comment type="caution">
    <text evidence="1">The sequence shown here is derived from an EMBL/GenBank/DDBJ whole genome shotgun (WGS) entry which is preliminary data.</text>
</comment>
<dbReference type="Gene3D" id="3.30.530.20">
    <property type="match status" value="1"/>
</dbReference>
<dbReference type="InterPro" id="IPR023393">
    <property type="entry name" value="START-like_dom_sf"/>
</dbReference>
<gene>
    <name evidence="1" type="ORF">LV75_001172</name>
</gene>
<proteinExistence type="predicted"/>
<dbReference type="EMBL" id="JAMTCO010000003">
    <property type="protein sequence ID" value="MCP2268685.1"/>
    <property type="molecule type" value="Genomic_DNA"/>
</dbReference>
<evidence type="ECO:0000313" key="1">
    <source>
        <dbReference type="EMBL" id="MCP2268685.1"/>
    </source>
</evidence>
<dbReference type="Proteomes" id="UP001205185">
    <property type="component" value="Unassembled WGS sequence"/>
</dbReference>
<evidence type="ECO:0000313" key="2">
    <source>
        <dbReference type="Proteomes" id="UP001205185"/>
    </source>
</evidence>
<keyword evidence="2" id="KW-1185">Reference proteome</keyword>
<dbReference type="SUPFAM" id="SSF55961">
    <property type="entry name" value="Bet v1-like"/>
    <property type="match status" value="1"/>
</dbReference>
<sequence>MYAMTTRQVSDSRVVGAPAQVIFGMLVDPAQHPLIDGSGTVVAARSTGPRRLELGSRFGMDMRIGLPYKILNTVVEYEEGALIAWRHFYGHRWRWQLRDLGDGRTEVTETFDWSTARIGFLLELVRFPGKNLNAIRATLDRLVQRYPVPG</sequence>
<organism evidence="1 2">
    <name type="scientific">Actinokineospora diospyrosa</name>
    <dbReference type="NCBI Taxonomy" id="103728"/>
    <lineage>
        <taxon>Bacteria</taxon>
        <taxon>Bacillati</taxon>
        <taxon>Actinomycetota</taxon>
        <taxon>Actinomycetes</taxon>
        <taxon>Pseudonocardiales</taxon>
        <taxon>Pseudonocardiaceae</taxon>
        <taxon>Actinokineospora</taxon>
    </lineage>
</organism>
<reference evidence="1 2" key="1">
    <citation type="submission" date="2022-06" db="EMBL/GenBank/DDBJ databases">
        <title>Genomic Encyclopedia of Archaeal and Bacterial Type Strains, Phase II (KMG-II): from individual species to whole genera.</title>
        <authorList>
            <person name="Goeker M."/>
        </authorList>
    </citation>
    <scope>NUCLEOTIDE SEQUENCE [LARGE SCALE GENOMIC DNA]</scope>
    <source>
        <strain evidence="1 2">DSM 44255</strain>
    </source>
</reference>
<name>A0ABT1I7T6_9PSEU</name>